<name>A0ABR4AGK0_9LECA</name>
<dbReference type="Proteomes" id="UP001590951">
    <property type="component" value="Unassembled WGS sequence"/>
</dbReference>
<keyword evidence="1" id="KW-1133">Transmembrane helix</keyword>
<proteinExistence type="predicted"/>
<keyword evidence="1" id="KW-0812">Transmembrane</keyword>
<evidence type="ECO:0000313" key="3">
    <source>
        <dbReference type="Proteomes" id="UP001590951"/>
    </source>
</evidence>
<gene>
    <name evidence="2" type="ORF">ABVK25_012270</name>
</gene>
<keyword evidence="1" id="KW-0472">Membrane</keyword>
<accession>A0ABR4AGK0</accession>
<keyword evidence="3" id="KW-1185">Reference proteome</keyword>
<reference evidence="2 3" key="1">
    <citation type="submission" date="2024-09" db="EMBL/GenBank/DDBJ databases">
        <title>Rethinking Asexuality: The Enigmatic Case of Functional Sexual Genes in Lepraria (Stereocaulaceae).</title>
        <authorList>
            <person name="Doellman M."/>
            <person name="Sun Y."/>
            <person name="Barcenas-Pena A."/>
            <person name="Lumbsch H.T."/>
            <person name="Grewe F."/>
        </authorList>
    </citation>
    <scope>NUCLEOTIDE SEQUENCE [LARGE SCALE GENOMIC DNA]</scope>
    <source>
        <strain evidence="2 3">Grewe 0041</strain>
    </source>
</reference>
<dbReference type="EMBL" id="JBHFEH010000172">
    <property type="protein sequence ID" value="KAL2044636.1"/>
    <property type="molecule type" value="Genomic_DNA"/>
</dbReference>
<protein>
    <submittedName>
        <fullName evidence="2">Uncharacterized protein</fullName>
    </submittedName>
</protein>
<evidence type="ECO:0000256" key="1">
    <source>
        <dbReference type="SAM" id="Phobius"/>
    </source>
</evidence>
<sequence>MYNLALVQPPPDWRSLKIASDIRLSQDTTRLWTYSAINQLGLIISVIIQVELTIVWNGISGLQSFSNLGQLIPFIMALGGLLKVLWGKGCLLWHGRAEELDESEVFVGEYEVAVARYRERKQRADSAPVLEDMAAV</sequence>
<feature type="transmembrane region" description="Helical" evidence="1">
    <location>
        <begin position="68"/>
        <end position="86"/>
    </location>
</feature>
<comment type="caution">
    <text evidence="2">The sequence shown here is derived from an EMBL/GenBank/DDBJ whole genome shotgun (WGS) entry which is preliminary data.</text>
</comment>
<evidence type="ECO:0000313" key="2">
    <source>
        <dbReference type="EMBL" id="KAL2044636.1"/>
    </source>
</evidence>
<organism evidence="2 3">
    <name type="scientific">Lepraria finkii</name>
    <dbReference type="NCBI Taxonomy" id="1340010"/>
    <lineage>
        <taxon>Eukaryota</taxon>
        <taxon>Fungi</taxon>
        <taxon>Dikarya</taxon>
        <taxon>Ascomycota</taxon>
        <taxon>Pezizomycotina</taxon>
        <taxon>Lecanoromycetes</taxon>
        <taxon>OSLEUM clade</taxon>
        <taxon>Lecanoromycetidae</taxon>
        <taxon>Lecanorales</taxon>
        <taxon>Lecanorineae</taxon>
        <taxon>Stereocaulaceae</taxon>
        <taxon>Lepraria</taxon>
    </lineage>
</organism>
<feature type="transmembrane region" description="Helical" evidence="1">
    <location>
        <begin position="31"/>
        <end position="56"/>
    </location>
</feature>